<proteinExistence type="predicted"/>
<feature type="region of interest" description="Disordered" evidence="1">
    <location>
        <begin position="1"/>
        <end position="23"/>
    </location>
</feature>
<evidence type="ECO:0000256" key="1">
    <source>
        <dbReference type="SAM" id="MobiDB-lite"/>
    </source>
</evidence>
<protein>
    <submittedName>
        <fullName evidence="2">Uncharacterized protein</fullName>
    </submittedName>
</protein>
<feature type="region of interest" description="Disordered" evidence="1">
    <location>
        <begin position="44"/>
        <end position="78"/>
    </location>
</feature>
<comment type="caution">
    <text evidence="2">The sequence shown here is derived from an EMBL/GenBank/DDBJ whole genome shotgun (WGS) entry which is preliminary data.</text>
</comment>
<evidence type="ECO:0000313" key="3">
    <source>
        <dbReference type="Proteomes" id="UP000054564"/>
    </source>
</evidence>
<organism evidence="2 3">
    <name type="scientific">Puccinia striiformis f. sp. tritici PST-78</name>
    <dbReference type="NCBI Taxonomy" id="1165861"/>
    <lineage>
        <taxon>Eukaryota</taxon>
        <taxon>Fungi</taxon>
        <taxon>Dikarya</taxon>
        <taxon>Basidiomycota</taxon>
        <taxon>Pucciniomycotina</taxon>
        <taxon>Pucciniomycetes</taxon>
        <taxon>Pucciniales</taxon>
        <taxon>Pucciniaceae</taxon>
        <taxon>Puccinia</taxon>
    </lineage>
</organism>
<keyword evidence="3" id="KW-1185">Reference proteome</keyword>
<dbReference type="AlphaFoldDB" id="A0A0L0UX17"/>
<evidence type="ECO:0000313" key="2">
    <source>
        <dbReference type="EMBL" id="KNE91570.1"/>
    </source>
</evidence>
<dbReference type="Proteomes" id="UP000054564">
    <property type="component" value="Unassembled WGS sequence"/>
</dbReference>
<sequence>MHQSGGHRAYSSPGPVAASTPSGPVAALPGSVASPAMKAAPPTYAIQGGRFPSGPRGIANGPGGVPNGGGPTPTTTASTKVSLVEQQVNSTFSVSGAFSGLSGGFGGVASGFAGVGAGGIISQNTPTRHQSDQSHRSSMNAMSMGPFGAGGFSQATSNEDHSQSRSNSFHAGFFK</sequence>
<gene>
    <name evidence="2" type="ORF">PSTG_15022</name>
</gene>
<dbReference type="EMBL" id="AJIL01000197">
    <property type="protein sequence ID" value="KNE91570.1"/>
    <property type="molecule type" value="Genomic_DNA"/>
</dbReference>
<name>A0A0L0UX17_9BASI</name>
<feature type="region of interest" description="Disordered" evidence="1">
    <location>
        <begin position="121"/>
        <end position="175"/>
    </location>
</feature>
<feature type="compositionally biased region" description="Gly residues" evidence="1">
    <location>
        <begin position="60"/>
        <end position="71"/>
    </location>
</feature>
<accession>A0A0L0UX17</accession>
<reference evidence="3" key="1">
    <citation type="submission" date="2014-03" db="EMBL/GenBank/DDBJ databases">
        <title>The Genome Sequence of Puccinia striiformis f. sp. tritici PST-78.</title>
        <authorList>
            <consortium name="The Broad Institute Genome Sequencing Platform"/>
            <person name="Cuomo C."/>
            <person name="Hulbert S."/>
            <person name="Chen X."/>
            <person name="Walker B."/>
            <person name="Young S.K."/>
            <person name="Zeng Q."/>
            <person name="Gargeya S."/>
            <person name="Fitzgerald M."/>
            <person name="Haas B."/>
            <person name="Abouelleil A."/>
            <person name="Alvarado L."/>
            <person name="Arachchi H.M."/>
            <person name="Berlin A.M."/>
            <person name="Chapman S.B."/>
            <person name="Goldberg J."/>
            <person name="Griggs A."/>
            <person name="Gujja S."/>
            <person name="Hansen M."/>
            <person name="Howarth C."/>
            <person name="Imamovic A."/>
            <person name="Larimer J."/>
            <person name="McCowan C."/>
            <person name="Montmayeur A."/>
            <person name="Murphy C."/>
            <person name="Neiman D."/>
            <person name="Pearson M."/>
            <person name="Priest M."/>
            <person name="Roberts A."/>
            <person name="Saif S."/>
            <person name="Shea T."/>
            <person name="Sisk P."/>
            <person name="Sykes S."/>
            <person name="Wortman J."/>
            <person name="Nusbaum C."/>
            <person name="Birren B."/>
        </authorList>
    </citation>
    <scope>NUCLEOTIDE SEQUENCE [LARGE SCALE GENOMIC DNA]</scope>
    <source>
        <strain evidence="3">race PST-78</strain>
    </source>
</reference>